<reference evidence="1 2" key="1">
    <citation type="submission" date="2019-12" db="EMBL/GenBank/DDBJ databases">
        <authorList>
            <person name="Wolfe R."/>
            <person name="Danczak R."/>
            <person name="Wilkins M."/>
        </authorList>
    </citation>
    <scope>NUCLEOTIDE SEQUENCE [LARGE SCALE GENOMIC DNA]</scope>
    <source>
        <strain evidence="1">X2_MaxBin.013</strain>
    </source>
</reference>
<comment type="caution">
    <text evidence="1">The sequence shown here is derived from an EMBL/GenBank/DDBJ whole genome shotgun (WGS) entry which is preliminary data.</text>
</comment>
<dbReference type="EMBL" id="WPAF01000022">
    <property type="protein sequence ID" value="KAF0133608.1"/>
    <property type="molecule type" value="Genomic_DNA"/>
</dbReference>
<proteinExistence type="predicted"/>
<sequence>MKKIAICVLVSFVFSLIFYGVSLAQAGEAKISIKDLFSMANRKSYRLGLRGAFISSSDDVNLNKDSVIDLGLEFDAKLNENLDVGPRFGFVSKKLLTSATNATYNAIKFGFGGRMYLMYWGDYGSTHGFVNAYVCAEGDYYIASKSAEIVVTSPASFAGLGAYGGAGIELAFGPNTGGYAEVGYQRTSIKSSDNQKLPIDGIVIATGARLAF</sequence>
<name>A0A833NY81_UNCSA</name>
<organism evidence="1 2">
    <name type="scientific">Candidatus Saganbacteria bacterium</name>
    <dbReference type="NCBI Taxonomy" id="2575572"/>
    <lineage>
        <taxon>Bacteria</taxon>
        <taxon>Bacillati</taxon>
        <taxon>Saganbacteria</taxon>
    </lineage>
</organism>
<accession>A0A833NY81</accession>
<evidence type="ECO:0008006" key="3">
    <source>
        <dbReference type="Google" id="ProtNLM"/>
    </source>
</evidence>
<dbReference type="AlphaFoldDB" id="A0A833NY81"/>
<gene>
    <name evidence="1" type="ORF">FD145_1224</name>
</gene>
<dbReference type="Proteomes" id="UP000488506">
    <property type="component" value="Unassembled WGS sequence"/>
</dbReference>
<protein>
    <recommendedName>
        <fullName evidence="3">Outer membrane protein beta-barrel domain-containing protein</fullName>
    </recommendedName>
</protein>
<evidence type="ECO:0000313" key="2">
    <source>
        <dbReference type="Proteomes" id="UP000488506"/>
    </source>
</evidence>
<evidence type="ECO:0000313" key="1">
    <source>
        <dbReference type="EMBL" id="KAF0133608.1"/>
    </source>
</evidence>